<dbReference type="Pfam" id="PF13450">
    <property type="entry name" value="NAD_binding_8"/>
    <property type="match status" value="1"/>
</dbReference>
<dbReference type="EMBL" id="WJQU01000003">
    <property type="protein sequence ID" value="KAJ6638612.1"/>
    <property type="molecule type" value="Genomic_DNA"/>
</dbReference>
<evidence type="ECO:0000313" key="9">
    <source>
        <dbReference type="Proteomes" id="UP001151699"/>
    </source>
</evidence>
<evidence type="ECO:0000256" key="3">
    <source>
        <dbReference type="ARBA" id="ARBA00022630"/>
    </source>
</evidence>
<evidence type="ECO:0000256" key="2">
    <source>
        <dbReference type="ARBA" id="ARBA00010139"/>
    </source>
</evidence>
<sequence>MEGTLDALIVGAGFAGLYVLYKLRNEGLNVKIFEGGSGIGGTWFRNRYPGARTDSANVFYQFMEDGIWQSFNWNEKFAGQKELLSYFNHVDQMLQLSKDIQFNTKVKSAEFHKSCEIRYTPPFKGLTDFRGDVYHTSLWPESEVNFKGKRVAVIGTGASGVQVIQEIGPDVEHLTVYQRTPNLALPMRQTVLKSPATPSQRSEYQELFALTRKSFFGMDRNFVKTNAMDVTADDRKQLFEELYATGGFAFAIGNYQDFLVNKDANDAAYAFWCEKTRARIDDPMKKDLLAPIIPPHPIFAKRASLEQRYYEVFNQKNVDIIDVRKSSIIEMTASGIRTEKEGVTEFDVIILATGFDSVTGGILNIQIVNGEGEKLTDKWKEGTWTNLGLCTADYPNMYFLYGPQAPTAFSNGPTCIEIQGDWIAKLIVYMKDQNKSIVVATKEAEIEWKCKVMNLWNATLFCETPSWYNGANIPGKRIEPLNYAGGIPAYVNDLKTCAENGYEGFNIS</sequence>
<keyword evidence="9" id="KW-1185">Reference proteome</keyword>
<dbReference type="Proteomes" id="UP001151699">
    <property type="component" value="Chromosome X"/>
</dbReference>
<dbReference type="SUPFAM" id="SSF51905">
    <property type="entry name" value="FAD/NAD(P)-binding domain"/>
    <property type="match status" value="2"/>
</dbReference>
<reference evidence="8" key="1">
    <citation type="submission" date="2022-07" db="EMBL/GenBank/DDBJ databases">
        <authorList>
            <person name="Trinca V."/>
            <person name="Uliana J.V.C."/>
            <person name="Torres T.T."/>
            <person name="Ward R.J."/>
            <person name="Monesi N."/>
        </authorList>
    </citation>
    <scope>NUCLEOTIDE SEQUENCE</scope>
    <source>
        <strain evidence="8">HSMRA1968</strain>
        <tissue evidence="8">Whole embryos</tissue>
    </source>
</reference>
<evidence type="ECO:0000256" key="4">
    <source>
        <dbReference type="ARBA" id="ARBA00022827"/>
    </source>
</evidence>
<dbReference type="Gene3D" id="3.50.50.60">
    <property type="entry name" value="FAD/NAD(P)-binding domain"/>
    <property type="match status" value="3"/>
</dbReference>
<feature type="non-terminal residue" evidence="8">
    <location>
        <position position="508"/>
    </location>
</feature>
<dbReference type="PANTHER" id="PTHR43098:SF3">
    <property type="entry name" value="L-ORNITHINE N(5)-MONOOXYGENASE-RELATED"/>
    <property type="match status" value="1"/>
</dbReference>
<proteinExistence type="inferred from homology"/>
<keyword evidence="4" id="KW-0274">FAD</keyword>
<comment type="similarity">
    <text evidence="2">Belongs to the FAD-binding monooxygenase family.</text>
</comment>
<evidence type="ECO:0000256" key="5">
    <source>
        <dbReference type="ARBA" id="ARBA00022857"/>
    </source>
</evidence>
<evidence type="ECO:0000256" key="1">
    <source>
        <dbReference type="ARBA" id="ARBA00001974"/>
    </source>
</evidence>
<keyword evidence="5" id="KW-0521">NADP</keyword>
<dbReference type="OrthoDB" id="66881at2759"/>
<evidence type="ECO:0000313" key="8">
    <source>
        <dbReference type="EMBL" id="KAJ6638612.1"/>
    </source>
</evidence>
<evidence type="ECO:0000256" key="6">
    <source>
        <dbReference type="ARBA" id="ARBA00023002"/>
    </source>
</evidence>
<keyword evidence="3" id="KW-0285">Flavoprotein</keyword>
<keyword evidence="7 8" id="KW-0503">Monooxygenase</keyword>
<dbReference type="AlphaFoldDB" id="A0A9Q0RZI2"/>
<accession>A0A9Q0RZI2</accession>
<dbReference type="GO" id="GO:0004497">
    <property type="term" value="F:monooxygenase activity"/>
    <property type="evidence" value="ECO:0007669"/>
    <property type="project" value="UniProtKB-KW"/>
</dbReference>
<gene>
    <name evidence="8" type="ORF">Bhyg_11349</name>
</gene>
<dbReference type="InterPro" id="IPR050775">
    <property type="entry name" value="FAD-binding_Monooxygenases"/>
</dbReference>
<name>A0A9Q0RZI2_9DIPT</name>
<keyword evidence="6" id="KW-0560">Oxidoreductase</keyword>
<comment type="caution">
    <text evidence="8">The sequence shown here is derived from an EMBL/GenBank/DDBJ whole genome shotgun (WGS) entry which is preliminary data.</text>
</comment>
<evidence type="ECO:0000256" key="7">
    <source>
        <dbReference type="ARBA" id="ARBA00023033"/>
    </source>
</evidence>
<organism evidence="8 9">
    <name type="scientific">Pseudolycoriella hygida</name>
    <dbReference type="NCBI Taxonomy" id="35572"/>
    <lineage>
        <taxon>Eukaryota</taxon>
        <taxon>Metazoa</taxon>
        <taxon>Ecdysozoa</taxon>
        <taxon>Arthropoda</taxon>
        <taxon>Hexapoda</taxon>
        <taxon>Insecta</taxon>
        <taxon>Pterygota</taxon>
        <taxon>Neoptera</taxon>
        <taxon>Endopterygota</taxon>
        <taxon>Diptera</taxon>
        <taxon>Nematocera</taxon>
        <taxon>Sciaroidea</taxon>
        <taxon>Sciaridae</taxon>
        <taxon>Pseudolycoriella</taxon>
    </lineage>
</organism>
<protein>
    <submittedName>
        <fullName evidence="8">Baeyer-Villiger monooxygenase</fullName>
    </submittedName>
</protein>
<dbReference type="PANTHER" id="PTHR43098">
    <property type="entry name" value="L-ORNITHINE N(5)-MONOOXYGENASE-RELATED"/>
    <property type="match status" value="1"/>
</dbReference>
<dbReference type="InterPro" id="IPR036188">
    <property type="entry name" value="FAD/NAD-bd_sf"/>
</dbReference>
<comment type="cofactor">
    <cofactor evidence="1">
        <name>FAD</name>
        <dbReference type="ChEBI" id="CHEBI:57692"/>
    </cofactor>
</comment>